<dbReference type="STRING" id="663.BAU10_19050"/>
<reference evidence="1 2" key="1">
    <citation type="submission" date="2020-04" db="EMBL/GenBank/DDBJ databases">
        <title>Whole-genome sequencing of Vibrio spp. from China reveals different genetic environments of blaCTX-M-14 among diverse lineages.</title>
        <authorList>
            <person name="Zheng Z."/>
            <person name="Ye L."/>
            <person name="Chen S."/>
        </authorList>
    </citation>
    <scope>NUCLEOTIDE SEQUENCE [LARGE SCALE GENOMIC DNA]</scope>
    <source>
        <strain evidence="1 2">Vb1636</strain>
    </source>
</reference>
<protein>
    <submittedName>
        <fullName evidence="1">Uncharacterized protein</fullName>
    </submittedName>
</protein>
<accession>A0A0P7E8M4</accession>
<dbReference type="RefSeq" id="WP_033906510.1">
    <property type="nucleotide sequence ID" value="NZ_CP054701.1"/>
</dbReference>
<dbReference type="AlphaFoldDB" id="A0A0P7E8M4"/>
<proteinExistence type="predicted"/>
<evidence type="ECO:0000313" key="2">
    <source>
        <dbReference type="Proteomes" id="UP000565155"/>
    </source>
</evidence>
<name>A0A0P7E8M4_VIBAL</name>
<dbReference type="Proteomes" id="UP000565155">
    <property type="component" value="Unassembled WGS sequence"/>
</dbReference>
<dbReference type="GeneID" id="75164608"/>
<organism evidence="1 2">
    <name type="scientific">Vibrio alginolyticus</name>
    <dbReference type="NCBI Taxonomy" id="663"/>
    <lineage>
        <taxon>Bacteria</taxon>
        <taxon>Pseudomonadati</taxon>
        <taxon>Pseudomonadota</taxon>
        <taxon>Gammaproteobacteria</taxon>
        <taxon>Vibrionales</taxon>
        <taxon>Vibrionaceae</taxon>
        <taxon>Vibrio</taxon>
    </lineage>
</organism>
<dbReference type="OrthoDB" id="5887755at2"/>
<gene>
    <name evidence="1" type="ORF">HKB35_12955</name>
</gene>
<comment type="caution">
    <text evidence="1">The sequence shown here is derived from an EMBL/GenBank/DDBJ whole genome shotgun (WGS) entry which is preliminary data.</text>
</comment>
<evidence type="ECO:0000313" key="1">
    <source>
        <dbReference type="EMBL" id="NMR74527.1"/>
    </source>
</evidence>
<sequence length="256" mass="28773">MYISILTHERDTPLSINYINYMYPADKLFSSCVELRSKLDNEKIPVNTIKDTSLAGPLRKLPNDITGEKRLQKLKEQIDRNMAVKSGMLTDRMHWKNKAVIPSRKFSSLAPIQSSTLASTAMKANSGRAMALGMVLQKGRAMLLFDIIRQNVRVLANRVHNANLESSGCILIVNVKYLKVEREYGKAPQLSRVSLASIIPQEDKYNFDSSAYVRGQIANMCEASAKAPINTKFQIVSGQYDDSYSTAVLFIKCTWE</sequence>
<dbReference type="EMBL" id="JABCMA010000012">
    <property type="protein sequence ID" value="NMR74527.1"/>
    <property type="molecule type" value="Genomic_DNA"/>
</dbReference>